<keyword evidence="3" id="KW-1185">Reference proteome</keyword>
<feature type="chain" id="PRO_5042275456" evidence="1">
    <location>
        <begin position="16"/>
        <end position="83"/>
    </location>
</feature>
<name>A0AAD3NL37_LATJO</name>
<dbReference type="Proteomes" id="UP001279410">
    <property type="component" value="Unassembled WGS sequence"/>
</dbReference>
<sequence>MHLTLSVAIIGLVVALGGSSHCGPEGLVTANPYAGCLGRLLYEPVLDVYFSGLGPMSWVQCSLWGSPDGQPILLPPEQVQQLN</sequence>
<keyword evidence="1" id="KW-0732">Signal</keyword>
<evidence type="ECO:0000313" key="2">
    <source>
        <dbReference type="EMBL" id="GLD73974.1"/>
    </source>
</evidence>
<reference evidence="2" key="1">
    <citation type="submission" date="2022-08" db="EMBL/GenBank/DDBJ databases">
        <title>Genome sequencing of akame (Lates japonicus).</title>
        <authorList>
            <person name="Hashiguchi Y."/>
            <person name="Takahashi H."/>
        </authorList>
    </citation>
    <scope>NUCLEOTIDE SEQUENCE</scope>
    <source>
        <strain evidence="2">Kochi</strain>
    </source>
</reference>
<feature type="signal peptide" evidence="1">
    <location>
        <begin position="1"/>
        <end position="15"/>
    </location>
</feature>
<evidence type="ECO:0000313" key="3">
    <source>
        <dbReference type="Proteomes" id="UP001279410"/>
    </source>
</evidence>
<keyword evidence="2" id="KW-0812">Transmembrane</keyword>
<proteinExistence type="predicted"/>
<evidence type="ECO:0000256" key="1">
    <source>
        <dbReference type="SAM" id="SignalP"/>
    </source>
</evidence>
<dbReference type="AlphaFoldDB" id="A0AAD3NL37"/>
<accession>A0AAD3NL37</accession>
<gene>
    <name evidence="2" type="ORF">AKAME5_002530000</name>
</gene>
<organism evidence="2 3">
    <name type="scientific">Lates japonicus</name>
    <name type="common">Japanese lates</name>
    <dbReference type="NCBI Taxonomy" id="270547"/>
    <lineage>
        <taxon>Eukaryota</taxon>
        <taxon>Metazoa</taxon>
        <taxon>Chordata</taxon>
        <taxon>Craniata</taxon>
        <taxon>Vertebrata</taxon>
        <taxon>Euteleostomi</taxon>
        <taxon>Actinopterygii</taxon>
        <taxon>Neopterygii</taxon>
        <taxon>Teleostei</taxon>
        <taxon>Neoteleostei</taxon>
        <taxon>Acanthomorphata</taxon>
        <taxon>Carangaria</taxon>
        <taxon>Carangaria incertae sedis</taxon>
        <taxon>Centropomidae</taxon>
        <taxon>Lates</taxon>
    </lineage>
</organism>
<dbReference type="EMBL" id="BRZM01001926">
    <property type="protein sequence ID" value="GLD73974.1"/>
    <property type="molecule type" value="Genomic_DNA"/>
</dbReference>
<comment type="caution">
    <text evidence="2">The sequence shown here is derived from an EMBL/GenBank/DDBJ whole genome shotgun (WGS) entry which is preliminary data.</text>
</comment>
<keyword evidence="2" id="KW-0472">Membrane</keyword>
<protein>
    <submittedName>
        <fullName evidence="2">Transmembrane protein 168</fullName>
    </submittedName>
</protein>